<dbReference type="Proteomes" id="UP000235945">
    <property type="component" value="Unassembled WGS sequence"/>
</dbReference>
<evidence type="ECO:0000313" key="1">
    <source>
        <dbReference type="EMBL" id="PNE32096.1"/>
    </source>
</evidence>
<sequence length="77" mass="7693">MCPPGSFGCVPLSALVFFVREDVRADEEAGCPEVGEVVDDGGFGVGLWGGEVRCGRGVGVAEVGGAVPAGGREDQGP</sequence>
<dbReference type="EMBL" id="LGUI01000006">
    <property type="protein sequence ID" value="PNE32096.1"/>
    <property type="molecule type" value="Genomic_DNA"/>
</dbReference>
<accession>A0A2N8NTK3</accession>
<organism evidence="1 2">
    <name type="scientific">Streptomyces eurocidicus</name>
    <name type="common">Streptoverticillium eurocidicus</name>
    <dbReference type="NCBI Taxonomy" id="66423"/>
    <lineage>
        <taxon>Bacteria</taxon>
        <taxon>Bacillati</taxon>
        <taxon>Actinomycetota</taxon>
        <taxon>Actinomycetes</taxon>
        <taxon>Kitasatosporales</taxon>
        <taxon>Streptomycetaceae</taxon>
        <taxon>Streptomyces</taxon>
    </lineage>
</organism>
<evidence type="ECO:0000313" key="2">
    <source>
        <dbReference type="Proteomes" id="UP000235945"/>
    </source>
</evidence>
<name>A0A2N8NTK3_STREU</name>
<proteinExistence type="predicted"/>
<protein>
    <submittedName>
        <fullName evidence="1">Uncharacterized protein</fullName>
    </submittedName>
</protein>
<dbReference type="AlphaFoldDB" id="A0A2N8NTK3"/>
<comment type="caution">
    <text evidence="1">The sequence shown here is derived from an EMBL/GenBank/DDBJ whole genome shotgun (WGS) entry which is preliminary data.</text>
</comment>
<gene>
    <name evidence="1" type="ORF">AF335_20350</name>
</gene>
<keyword evidence="2" id="KW-1185">Reference proteome</keyword>
<reference evidence="2" key="1">
    <citation type="submission" date="2015-07" db="EMBL/GenBank/DDBJ databases">
        <authorList>
            <person name="Graham D.E."/>
            <person name="Giannone R.J."/>
            <person name="Gulvik C.A."/>
            <person name="Hettich R.L."/>
            <person name="Klingeman D.M."/>
            <person name="Mahan K.M."/>
            <person name="Parry R.J."/>
            <person name="Spain J.C."/>
        </authorList>
    </citation>
    <scope>NUCLEOTIDE SEQUENCE [LARGE SCALE GENOMIC DNA]</scope>
    <source>
        <strain evidence="2">ATCC 27428</strain>
    </source>
</reference>